<dbReference type="Gene3D" id="2.60.320.10">
    <property type="entry name" value="N-utilization substance G protein NusG, insert domain"/>
    <property type="match status" value="1"/>
</dbReference>
<sequence>MIAPLWRRMTGLDRLITALLLAAVAASFALLGQREAGERVLVERDGRLLFSAPLDEARRVSLPGPLGDTLLEIADGQARILASPCAHKVCVGMGGVFRRGALIACVPNRLIVHIEGQGEEGAPAYDLLSH</sequence>
<reference evidence="1" key="1">
    <citation type="journal article" date="2022" name="Environ. Microbiol.">
        <title>Geoalkalibacter halelectricus SAP #1 sp. nov. possessing extracellular electron transfer and mineral#reducing capabilities from a haloalkaline environment.</title>
        <authorList>
            <person name="Yadav S."/>
            <person name="Singh R."/>
            <person name="Sundharam S.S."/>
            <person name="Chaudhary S."/>
            <person name="Krishnamurthi S."/>
            <person name="Patil S.A."/>
        </authorList>
    </citation>
    <scope>NUCLEOTIDE SEQUENCE</scope>
    <source>
        <strain evidence="1">SAP-1</strain>
    </source>
</reference>
<dbReference type="RefSeq" id="WP_260748640.1">
    <property type="nucleotide sequence ID" value="NZ_CP092109.1"/>
</dbReference>
<name>A0ABY5ZMI7_9BACT</name>
<keyword evidence="2" id="KW-1185">Reference proteome</keyword>
<proteinExistence type="predicted"/>
<dbReference type="InterPro" id="IPR038690">
    <property type="entry name" value="NusG_2_sf"/>
</dbReference>
<dbReference type="Proteomes" id="UP001060414">
    <property type="component" value="Chromosome"/>
</dbReference>
<accession>A0ABY5ZMI7</accession>
<organism evidence="1 2">
    <name type="scientific">Geoalkalibacter halelectricus</name>
    <dbReference type="NCBI Taxonomy" id="2847045"/>
    <lineage>
        <taxon>Bacteria</taxon>
        <taxon>Pseudomonadati</taxon>
        <taxon>Thermodesulfobacteriota</taxon>
        <taxon>Desulfuromonadia</taxon>
        <taxon>Desulfuromonadales</taxon>
        <taxon>Geoalkalibacteraceae</taxon>
        <taxon>Geoalkalibacter</taxon>
    </lineage>
</organism>
<evidence type="ECO:0000313" key="1">
    <source>
        <dbReference type="EMBL" id="UWZ80283.1"/>
    </source>
</evidence>
<dbReference type="CDD" id="cd09910">
    <property type="entry name" value="NGN-insert_like"/>
    <property type="match status" value="1"/>
</dbReference>
<dbReference type="Pfam" id="PF07009">
    <property type="entry name" value="NusG_II"/>
    <property type="match status" value="1"/>
</dbReference>
<evidence type="ECO:0000313" key="2">
    <source>
        <dbReference type="Proteomes" id="UP001060414"/>
    </source>
</evidence>
<dbReference type="EMBL" id="CP092109">
    <property type="protein sequence ID" value="UWZ80283.1"/>
    <property type="molecule type" value="Genomic_DNA"/>
</dbReference>
<gene>
    <name evidence="1" type="ORF">L9S41_02510</name>
</gene>
<protein>
    <submittedName>
        <fullName evidence="1">NusG domain II-containing protein</fullName>
    </submittedName>
</protein>